<evidence type="ECO:0000256" key="1">
    <source>
        <dbReference type="ARBA" id="ARBA00022723"/>
    </source>
</evidence>
<feature type="non-terminal residue" evidence="7">
    <location>
        <position position="1"/>
    </location>
</feature>
<dbReference type="PANTHER" id="PTHR23111:SF75">
    <property type="entry name" value="OS06G0141200 PROTEIN"/>
    <property type="match status" value="1"/>
</dbReference>
<dbReference type="OMA" id="NIGNCGA"/>
<sequence length="139" mass="14656">RRPGDWTCARCNAHCFASRNSCFRCKRGKDEGAEGSFSPPGGTSKASSEAGGPGAGVFRAGDWICGSCSAHNFQSRDHCFKCSNAKTGNEAPPQSEGSRDGGPQTENFRSGDWICGSCSAHCFSSRQTCFRCSSARPAG</sequence>
<dbReference type="PROSITE" id="PS50199">
    <property type="entry name" value="ZF_RANBP2_2"/>
    <property type="match status" value="3"/>
</dbReference>
<proteinExistence type="predicted"/>
<dbReference type="OrthoDB" id="567854at2759"/>
<keyword evidence="2 4" id="KW-0863">Zinc-finger</keyword>
<feature type="domain" description="RanBP2-type" evidence="6">
    <location>
        <begin position="2"/>
        <end position="31"/>
    </location>
</feature>
<feature type="region of interest" description="Disordered" evidence="5">
    <location>
        <begin position="30"/>
        <end position="53"/>
    </location>
</feature>
<evidence type="ECO:0000256" key="5">
    <source>
        <dbReference type="SAM" id="MobiDB-lite"/>
    </source>
</evidence>
<gene>
    <name evidence="7" type="ORF">OSTLU_8690</name>
</gene>
<evidence type="ECO:0000256" key="3">
    <source>
        <dbReference type="ARBA" id="ARBA00022833"/>
    </source>
</evidence>
<name>A4S2N4_OSTLU</name>
<dbReference type="EMBL" id="CP000589">
    <property type="protein sequence ID" value="ABO98073.1"/>
    <property type="molecule type" value="Genomic_DNA"/>
</dbReference>
<keyword evidence="1" id="KW-0479">Metal-binding</keyword>
<evidence type="ECO:0000256" key="4">
    <source>
        <dbReference type="PROSITE-ProRule" id="PRU00322"/>
    </source>
</evidence>
<dbReference type="Proteomes" id="UP000001568">
    <property type="component" value="Chromosome 9"/>
</dbReference>
<dbReference type="AlphaFoldDB" id="A4S2N4"/>
<feature type="non-terminal residue" evidence="7">
    <location>
        <position position="139"/>
    </location>
</feature>
<dbReference type="SMART" id="SM00547">
    <property type="entry name" value="ZnF_RBZ"/>
    <property type="match status" value="3"/>
</dbReference>
<evidence type="ECO:0000256" key="2">
    <source>
        <dbReference type="ARBA" id="ARBA00022771"/>
    </source>
</evidence>
<evidence type="ECO:0000313" key="7">
    <source>
        <dbReference type="EMBL" id="ABO98073.1"/>
    </source>
</evidence>
<dbReference type="eggNOG" id="KOG4198">
    <property type="taxonomic scope" value="Eukaryota"/>
</dbReference>
<dbReference type="Pfam" id="PF00641">
    <property type="entry name" value="Zn_ribbon_RanBP"/>
    <property type="match status" value="2"/>
</dbReference>
<keyword evidence="3" id="KW-0862">Zinc</keyword>
<dbReference type="GO" id="GO:0008270">
    <property type="term" value="F:zinc ion binding"/>
    <property type="evidence" value="ECO:0007669"/>
    <property type="project" value="UniProtKB-KW"/>
</dbReference>
<dbReference type="HOGENOM" id="CLU_077018_2_1_1"/>
<accession>A4S2N4</accession>
<reference evidence="7 8" key="1">
    <citation type="journal article" date="2007" name="Proc. Natl. Acad. Sci. U.S.A.">
        <title>The tiny eukaryote Ostreococcus provides genomic insights into the paradox of plankton speciation.</title>
        <authorList>
            <person name="Palenik B."/>
            <person name="Grimwood J."/>
            <person name="Aerts A."/>
            <person name="Rouze P."/>
            <person name="Salamov A."/>
            <person name="Putnam N."/>
            <person name="Dupont C."/>
            <person name="Jorgensen R."/>
            <person name="Derelle E."/>
            <person name="Rombauts S."/>
            <person name="Zhou K."/>
            <person name="Otillar R."/>
            <person name="Merchant S.S."/>
            <person name="Podell S."/>
            <person name="Gaasterland T."/>
            <person name="Napoli C."/>
            <person name="Gendler K."/>
            <person name="Manuell A."/>
            <person name="Tai V."/>
            <person name="Vallon O."/>
            <person name="Piganeau G."/>
            <person name="Jancek S."/>
            <person name="Heijde M."/>
            <person name="Jabbari K."/>
            <person name="Bowler C."/>
            <person name="Lohr M."/>
            <person name="Robbens S."/>
            <person name="Werner G."/>
            <person name="Dubchak I."/>
            <person name="Pazour G.J."/>
            <person name="Ren Q."/>
            <person name="Paulsen I."/>
            <person name="Delwiche C."/>
            <person name="Schmutz J."/>
            <person name="Rokhsar D."/>
            <person name="Van de Peer Y."/>
            <person name="Moreau H."/>
            <person name="Grigoriev I.V."/>
        </authorList>
    </citation>
    <scope>NUCLEOTIDE SEQUENCE [LARGE SCALE GENOMIC DNA]</scope>
    <source>
        <strain evidence="7 8">CCE9901</strain>
    </source>
</reference>
<dbReference type="InterPro" id="IPR001876">
    <property type="entry name" value="Znf_RanBP2"/>
</dbReference>
<dbReference type="Gramene" id="ABO98073">
    <property type="protein sequence ID" value="ABO98073"/>
    <property type="gene ID" value="OSTLU_8690"/>
</dbReference>
<dbReference type="STRING" id="436017.A4S2N4"/>
<protein>
    <recommendedName>
        <fullName evidence="6">RanBP2-type domain-containing protein</fullName>
    </recommendedName>
</protein>
<dbReference type="PANTHER" id="PTHR23111">
    <property type="entry name" value="ZINC FINGER PROTEIN"/>
    <property type="match status" value="1"/>
</dbReference>
<feature type="domain" description="RanBP2-type" evidence="6">
    <location>
        <begin position="59"/>
        <end position="88"/>
    </location>
</feature>
<dbReference type="RefSeq" id="XP_001419780.1">
    <property type="nucleotide sequence ID" value="XM_001419743.1"/>
</dbReference>
<dbReference type="InterPro" id="IPR036443">
    <property type="entry name" value="Znf_RanBP2_sf"/>
</dbReference>
<evidence type="ECO:0000313" key="8">
    <source>
        <dbReference type="Proteomes" id="UP000001568"/>
    </source>
</evidence>
<feature type="domain" description="RanBP2-type" evidence="6">
    <location>
        <begin position="109"/>
        <end position="138"/>
    </location>
</feature>
<dbReference type="GO" id="GO:0003729">
    <property type="term" value="F:mRNA binding"/>
    <property type="evidence" value="ECO:0007669"/>
    <property type="project" value="TreeGrafter"/>
</dbReference>
<dbReference type="Gene3D" id="4.10.1060.10">
    <property type="entry name" value="Zinc finger, RanBP2-type"/>
    <property type="match status" value="3"/>
</dbReference>
<dbReference type="PROSITE" id="PS01358">
    <property type="entry name" value="ZF_RANBP2_1"/>
    <property type="match status" value="1"/>
</dbReference>
<dbReference type="KEGG" id="olu:OSTLU_8690"/>
<dbReference type="GeneID" id="5003619"/>
<evidence type="ECO:0000259" key="6">
    <source>
        <dbReference type="PROSITE" id="PS50199"/>
    </source>
</evidence>
<organism evidence="7 8">
    <name type="scientific">Ostreococcus lucimarinus (strain CCE9901)</name>
    <dbReference type="NCBI Taxonomy" id="436017"/>
    <lineage>
        <taxon>Eukaryota</taxon>
        <taxon>Viridiplantae</taxon>
        <taxon>Chlorophyta</taxon>
        <taxon>Mamiellophyceae</taxon>
        <taxon>Mamiellales</taxon>
        <taxon>Bathycoccaceae</taxon>
        <taxon>Ostreococcus</taxon>
    </lineage>
</organism>
<dbReference type="SUPFAM" id="SSF90209">
    <property type="entry name" value="Ran binding protein zinc finger-like"/>
    <property type="match status" value="3"/>
</dbReference>
<keyword evidence="8" id="KW-1185">Reference proteome</keyword>
<dbReference type="GO" id="GO:0005737">
    <property type="term" value="C:cytoplasm"/>
    <property type="evidence" value="ECO:0007669"/>
    <property type="project" value="TreeGrafter"/>
</dbReference>